<comment type="caution">
    <text evidence="6">The sequence shown here is derived from an EMBL/GenBank/DDBJ whole genome shotgun (WGS) entry which is preliminary data.</text>
</comment>
<dbReference type="GO" id="GO:0006261">
    <property type="term" value="P:DNA-templated DNA replication"/>
    <property type="evidence" value="ECO:0007669"/>
    <property type="project" value="TreeGrafter"/>
</dbReference>
<dbReference type="EMBL" id="LSCQ01000102">
    <property type="protein sequence ID" value="KXB33215.1"/>
    <property type="molecule type" value="Genomic_DNA"/>
</dbReference>
<dbReference type="GO" id="GO:0017116">
    <property type="term" value="F:single-stranded DNA helicase activity"/>
    <property type="evidence" value="ECO:0007669"/>
    <property type="project" value="TreeGrafter"/>
</dbReference>
<evidence type="ECO:0000256" key="3">
    <source>
        <dbReference type="ARBA" id="ARBA00022741"/>
    </source>
</evidence>
<dbReference type="GO" id="GO:0008047">
    <property type="term" value="F:enzyme activator activity"/>
    <property type="evidence" value="ECO:0007669"/>
    <property type="project" value="TreeGrafter"/>
</dbReference>
<proteinExistence type="inferred from homology"/>
<dbReference type="FunFam" id="3.40.50.300:FF:000766">
    <property type="entry name" value="Recombination factor protein RarA"/>
    <property type="match status" value="1"/>
</dbReference>
<dbReference type="CDD" id="cd00009">
    <property type="entry name" value="AAA"/>
    <property type="match status" value="1"/>
</dbReference>
<evidence type="ECO:0000313" key="8">
    <source>
        <dbReference type="Proteomes" id="UP000070422"/>
    </source>
</evidence>
<dbReference type="Pfam" id="PF00004">
    <property type="entry name" value="AAA"/>
    <property type="match status" value="1"/>
</dbReference>
<evidence type="ECO:0000256" key="2">
    <source>
        <dbReference type="ARBA" id="ARBA00020776"/>
    </source>
</evidence>
<dbReference type="Pfam" id="PF12002">
    <property type="entry name" value="MgsA_C"/>
    <property type="match status" value="1"/>
</dbReference>
<dbReference type="EMBL" id="PKGZ01000003">
    <property type="protein sequence ID" value="PKY91300.1"/>
    <property type="molecule type" value="Genomic_DNA"/>
</dbReference>
<dbReference type="Pfam" id="PF16193">
    <property type="entry name" value="AAA_assoc_2"/>
    <property type="match status" value="1"/>
</dbReference>
<keyword evidence="4" id="KW-0067">ATP-binding</keyword>
<reference evidence="6 8" key="1">
    <citation type="submission" date="2016-01" db="EMBL/GenBank/DDBJ databases">
        <authorList>
            <person name="Oliw E.H."/>
        </authorList>
    </citation>
    <scope>NUCLEOTIDE SEQUENCE [LARGE SCALE GENOMIC DNA]</scope>
    <source>
        <strain evidence="6 8">KA00635</strain>
    </source>
</reference>
<evidence type="ECO:0000313" key="6">
    <source>
        <dbReference type="EMBL" id="KXB33215.1"/>
    </source>
</evidence>
<dbReference type="GO" id="GO:0016887">
    <property type="term" value="F:ATP hydrolysis activity"/>
    <property type="evidence" value="ECO:0007669"/>
    <property type="project" value="InterPro"/>
</dbReference>
<accession>A0A109RCW6</accession>
<dbReference type="STRING" id="87541.AWM71_06880"/>
<name>A0A109RCW6_9LACT</name>
<dbReference type="GO" id="GO:0005524">
    <property type="term" value="F:ATP binding"/>
    <property type="evidence" value="ECO:0007669"/>
    <property type="project" value="UniProtKB-KW"/>
</dbReference>
<dbReference type="SUPFAM" id="SSF52540">
    <property type="entry name" value="P-loop containing nucleoside triphosphate hydrolases"/>
    <property type="match status" value="1"/>
</dbReference>
<protein>
    <recommendedName>
        <fullName evidence="2">Replication-associated recombination protein A</fullName>
    </recommendedName>
</protein>
<dbReference type="InterPro" id="IPR008921">
    <property type="entry name" value="DNA_pol3_clamp-load_cplx_C"/>
</dbReference>
<dbReference type="RefSeq" id="WP_060777257.1">
    <property type="nucleotide sequence ID" value="NZ_CP014159.1"/>
</dbReference>
<gene>
    <name evidence="7" type="ORF">CYJ27_04270</name>
    <name evidence="6" type="ORF">HMPREF3187_01739</name>
</gene>
<dbReference type="CDD" id="cd18139">
    <property type="entry name" value="HLD_clamp_RarA"/>
    <property type="match status" value="1"/>
</dbReference>
<dbReference type="InterPro" id="IPR027417">
    <property type="entry name" value="P-loop_NTPase"/>
</dbReference>
<dbReference type="Gene3D" id="3.40.50.300">
    <property type="entry name" value="P-loop containing nucleotide triphosphate hydrolases"/>
    <property type="match status" value="1"/>
</dbReference>
<evidence type="ECO:0000256" key="4">
    <source>
        <dbReference type="ARBA" id="ARBA00022840"/>
    </source>
</evidence>
<evidence type="ECO:0000256" key="1">
    <source>
        <dbReference type="ARBA" id="ARBA00008959"/>
    </source>
</evidence>
<dbReference type="KEGG" id="acg:AWM71_06880"/>
<comment type="similarity">
    <text evidence="1">Belongs to the AAA ATPase family. RarA/MGS1/WRNIP1 subfamily.</text>
</comment>
<dbReference type="FunFam" id="1.10.8.60:FF:000029">
    <property type="entry name" value="Replication-associated recombination protein A"/>
    <property type="match status" value="1"/>
</dbReference>
<dbReference type="PANTHER" id="PTHR13779:SF7">
    <property type="entry name" value="ATPASE WRNIP1"/>
    <property type="match status" value="1"/>
</dbReference>
<dbReference type="FunFam" id="1.20.272.10:FF:000001">
    <property type="entry name" value="Putative AAA family ATPase"/>
    <property type="match status" value="1"/>
</dbReference>
<dbReference type="Gene3D" id="1.10.3710.10">
    <property type="entry name" value="DNA polymerase III clamp loader subunits, C-terminal domain"/>
    <property type="match status" value="1"/>
</dbReference>
<dbReference type="FunFam" id="1.10.3710.10:FF:000003">
    <property type="entry name" value="ATPase, AAA family protein"/>
    <property type="match status" value="1"/>
</dbReference>
<dbReference type="InterPro" id="IPR032423">
    <property type="entry name" value="AAA_assoc_2"/>
</dbReference>
<dbReference type="OrthoDB" id="9778364at2"/>
<dbReference type="Gene3D" id="1.20.272.10">
    <property type="match status" value="1"/>
</dbReference>
<dbReference type="Gene3D" id="1.10.8.60">
    <property type="match status" value="1"/>
</dbReference>
<evidence type="ECO:0000259" key="5">
    <source>
        <dbReference type="SMART" id="SM00382"/>
    </source>
</evidence>
<dbReference type="PATRIC" id="fig|87541.4.peg.1719"/>
<dbReference type="InterPro" id="IPR021886">
    <property type="entry name" value="MgsA_C"/>
</dbReference>
<evidence type="ECO:0000313" key="7">
    <source>
        <dbReference type="EMBL" id="PKY91300.1"/>
    </source>
</evidence>
<dbReference type="PANTHER" id="PTHR13779">
    <property type="entry name" value="WERNER HELICASE-INTERACTING PROTEIN 1 FAMILY MEMBER"/>
    <property type="match status" value="1"/>
</dbReference>
<dbReference type="GO" id="GO:0003677">
    <property type="term" value="F:DNA binding"/>
    <property type="evidence" value="ECO:0007669"/>
    <property type="project" value="InterPro"/>
</dbReference>
<dbReference type="PRINTS" id="PR00830">
    <property type="entry name" value="ENDOLAPTASE"/>
</dbReference>
<dbReference type="SUPFAM" id="SSF48019">
    <property type="entry name" value="post-AAA+ oligomerization domain-like"/>
    <property type="match status" value="1"/>
</dbReference>
<dbReference type="AlphaFoldDB" id="A0A109RCW6"/>
<feature type="domain" description="AAA+ ATPase" evidence="5">
    <location>
        <begin position="40"/>
        <end position="152"/>
    </location>
</feature>
<dbReference type="GO" id="GO:0000731">
    <property type="term" value="P:DNA synthesis involved in DNA repair"/>
    <property type="evidence" value="ECO:0007669"/>
    <property type="project" value="TreeGrafter"/>
</dbReference>
<reference evidence="7 9" key="2">
    <citation type="submission" date="2017-12" db="EMBL/GenBank/DDBJ databases">
        <title>Phylogenetic diversity of female urinary microbiome.</title>
        <authorList>
            <person name="Thomas-White K."/>
            <person name="Wolfe A.J."/>
        </authorList>
    </citation>
    <scope>NUCLEOTIDE SEQUENCE [LARGE SCALE GENOMIC DNA]</scope>
    <source>
        <strain evidence="7 9">UMB0844</strain>
    </source>
</reference>
<dbReference type="SMART" id="SM00382">
    <property type="entry name" value="AAA"/>
    <property type="match status" value="1"/>
</dbReference>
<dbReference type="Proteomes" id="UP000234775">
    <property type="component" value="Unassembled WGS sequence"/>
</dbReference>
<organism evidence="6 8">
    <name type="scientific">Aerococcus christensenii</name>
    <dbReference type="NCBI Taxonomy" id="87541"/>
    <lineage>
        <taxon>Bacteria</taxon>
        <taxon>Bacillati</taxon>
        <taxon>Bacillota</taxon>
        <taxon>Bacilli</taxon>
        <taxon>Lactobacillales</taxon>
        <taxon>Aerococcaceae</taxon>
        <taxon>Aerococcus</taxon>
    </lineage>
</organism>
<dbReference type="InterPro" id="IPR003593">
    <property type="entry name" value="AAA+_ATPase"/>
</dbReference>
<dbReference type="InterPro" id="IPR051314">
    <property type="entry name" value="AAA_ATPase_RarA/MGS1/WRNIP1"/>
</dbReference>
<keyword evidence="9" id="KW-1185">Reference proteome</keyword>
<keyword evidence="3" id="KW-0547">Nucleotide-binding</keyword>
<evidence type="ECO:0000313" key="9">
    <source>
        <dbReference type="Proteomes" id="UP000234775"/>
    </source>
</evidence>
<sequence length="424" mass="46781">MNSDAPLAYRMRPRQLDEVIGQSHLVAPGKIIWRMVHAQKLSSMILYGPPGIGKTSIASAIAGSTHHAFRQLNAATDNKKALQAAVDEAKFSGGLVLLLDEIHRLDKTKQDYLLPHLEKGTLILIGATTENPYLSINPAIRSRTQIFPLHPLSPEDILQGLDQALADKERGLGDYEIQLDEEARQHFAQSSNGDLRASLNALELAVLSTEKDAQRKIRISLEIAEECLQKKAFSHDSNGDLHYDVISAFQKSIRGSDVDAALLYGARLIEAGDLQSLVRRLIVCAYEDVGLANPEACQRAVTACEAALKVGLPEARIPLANAIIDLSLSPKSNSAILAIDEALSDVRTGKGGLIPDYLKDAHYVGAKNLGHGVNYLYPHDYPSHWVKQAYLPETLRHRHYYKACHTGAYEQALDRENQKRRQRS</sequence>
<dbReference type="InterPro" id="IPR003959">
    <property type="entry name" value="ATPase_AAA_core"/>
</dbReference>
<dbReference type="Proteomes" id="UP000070422">
    <property type="component" value="Unassembled WGS sequence"/>
</dbReference>